<organism evidence="2 3">
    <name type="scientific">Champsocephalus esox</name>
    <name type="common">pike icefish</name>
    <dbReference type="NCBI Taxonomy" id="159716"/>
    <lineage>
        <taxon>Eukaryota</taxon>
        <taxon>Metazoa</taxon>
        <taxon>Chordata</taxon>
        <taxon>Craniata</taxon>
        <taxon>Vertebrata</taxon>
        <taxon>Euteleostomi</taxon>
        <taxon>Actinopterygii</taxon>
        <taxon>Neopterygii</taxon>
        <taxon>Teleostei</taxon>
        <taxon>Neoteleostei</taxon>
        <taxon>Acanthomorphata</taxon>
        <taxon>Eupercaria</taxon>
        <taxon>Perciformes</taxon>
        <taxon>Notothenioidei</taxon>
        <taxon>Channichthyidae</taxon>
        <taxon>Champsocephalus</taxon>
    </lineage>
</organism>
<evidence type="ECO:0000313" key="2">
    <source>
        <dbReference type="EMBL" id="KAK5897001.1"/>
    </source>
</evidence>
<dbReference type="EMBL" id="JAULUE010002053">
    <property type="protein sequence ID" value="KAK5897001.1"/>
    <property type="molecule type" value="Genomic_DNA"/>
</dbReference>
<dbReference type="Proteomes" id="UP001335648">
    <property type="component" value="Unassembled WGS sequence"/>
</dbReference>
<sequence>MVPKTSSWQRCVDSAGTPAAGSQCRADRESTPVWRWCEHEAGVDEEEGDGVCEIKNTDRLNECGVVEIGAFTLLHKHIPSHSASRARASELELARQMAAIT</sequence>
<accession>A0AAN8C3U3</accession>
<evidence type="ECO:0000256" key="1">
    <source>
        <dbReference type="SAM" id="MobiDB-lite"/>
    </source>
</evidence>
<feature type="region of interest" description="Disordered" evidence="1">
    <location>
        <begin position="1"/>
        <end position="30"/>
    </location>
</feature>
<gene>
    <name evidence="2" type="ORF">CesoFtcFv8_010106</name>
</gene>
<reference evidence="2 3" key="1">
    <citation type="journal article" date="2023" name="Mol. Biol. Evol.">
        <title>Genomics of Secondarily Temperate Adaptation in the Only Non-Antarctic Icefish.</title>
        <authorList>
            <person name="Rivera-Colon A.G."/>
            <person name="Rayamajhi N."/>
            <person name="Minhas B.F."/>
            <person name="Madrigal G."/>
            <person name="Bilyk K.T."/>
            <person name="Yoon V."/>
            <person name="Hune M."/>
            <person name="Gregory S."/>
            <person name="Cheng C.H.C."/>
            <person name="Catchen J.M."/>
        </authorList>
    </citation>
    <scope>NUCLEOTIDE SEQUENCE [LARGE SCALE GENOMIC DNA]</scope>
    <source>
        <strain evidence="2">JC2023a</strain>
    </source>
</reference>
<keyword evidence="3" id="KW-1185">Reference proteome</keyword>
<name>A0AAN8C3U3_9TELE</name>
<evidence type="ECO:0000313" key="3">
    <source>
        <dbReference type="Proteomes" id="UP001335648"/>
    </source>
</evidence>
<comment type="caution">
    <text evidence="2">The sequence shown here is derived from an EMBL/GenBank/DDBJ whole genome shotgun (WGS) entry which is preliminary data.</text>
</comment>
<protein>
    <submittedName>
        <fullName evidence="2">Uncharacterized protein</fullName>
    </submittedName>
</protein>
<dbReference type="AlphaFoldDB" id="A0AAN8C3U3"/>
<proteinExistence type="predicted"/>